<name>A0A7V2WVZ9_LEUMU</name>
<evidence type="ECO:0000313" key="2">
    <source>
        <dbReference type="EMBL" id="HFC93172.1"/>
    </source>
</evidence>
<dbReference type="EMBL" id="DRMS01000384">
    <property type="protein sequence ID" value="HFC93172.1"/>
    <property type="molecule type" value="Genomic_DNA"/>
</dbReference>
<dbReference type="SUPFAM" id="SSF82714">
    <property type="entry name" value="Multidrug efflux transporter AcrB TolC docking domain, DN and DC subdomains"/>
    <property type="match status" value="2"/>
</dbReference>
<dbReference type="Gene3D" id="3.30.70.1320">
    <property type="entry name" value="Multidrug efflux transporter AcrB pore domain like"/>
    <property type="match status" value="1"/>
</dbReference>
<dbReference type="Gene3D" id="3.30.70.1440">
    <property type="entry name" value="Multidrug efflux transporter AcrB pore domain"/>
    <property type="match status" value="1"/>
</dbReference>
<feature type="transmembrane region" description="Helical" evidence="1">
    <location>
        <begin position="992"/>
        <end position="1018"/>
    </location>
</feature>
<dbReference type="Pfam" id="PF00873">
    <property type="entry name" value="ACR_tran"/>
    <property type="match status" value="1"/>
</dbReference>
<dbReference type="PANTHER" id="PTHR32063">
    <property type="match status" value="1"/>
</dbReference>
<dbReference type="AlphaFoldDB" id="A0A7V2WVZ9"/>
<dbReference type="PANTHER" id="PTHR32063:SF33">
    <property type="entry name" value="RND SUPERFAMILY EFFLUX PUMP PERMEASE COMPONENT"/>
    <property type="match status" value="1"/>
</dbReference>
<dbReference type="Gene3D" id="3.30.2090.10">
    <property type="entry name" value="Multidrug efflux transporter AcrB TolC docking domain, DN and DC subdomains"/>
    <property type="match status" value="2"/>
</dbReference>
<feature type="transmembrane region" description="Helical" evidence="1">
    <location>
        <begin position="960"/>
        <end position="980"/>
    </location>
</feature>
<dbReference type="GO" id="GO:0042910">
    <property type="term" value="F:xenobiotic transmembrane transporter activity"/>
    <property type="evidence" value="ECO:0007669"/>
    <property type="project" value="TreeGrafter"/>
</dbReference>
<feature type="transmembrane region" description="Helical" evidence="1">
    <location>
        <begin position="919"/>
        <end position="939"/>
    </location>
</feature>
<keyword evidence="1" id="KW-0472">Membrane</keyword>
<dbReference type="Proteomes" id="UP000885750">
    <property type="component" value="Unassembled WGS sequence"/>
</dbReference>
<comment type="caution">
    <text evidence="2">The sequence shown here is derived from an EMBL/GenBank/DDBJ whole genome shotgun (WGS) entry which is preliminary data.</text>
</comment>
<feature type="transmembrane region" description="Helical" evidence="1">
    <location>
        <begin position="12"/>
        <end position="30"/>
    </location>
</feature>
<feature type="transmembrane region" description="Helical" evidence="1">
    <location>
        <begin position="451"/>
        <end position="475"/>
    </location>
</feature>
<feature type="transmembrane region" description="Helical" evidence="1">
    <location>
        <begin position="521"/>
        <end position="543"/>
    </location>
</feature>
<feature type="transmembrane region" description="Helical" evidence="1">
    <location>
        <begin position="889"/>
        <end position="907"/>
    </location>
</feature>
<dbReference type="SUPFAM" id="SSF82693">
    <property type="entry name" value="Multidrug efflux transporter AcrB pore domain, PN1, PN2, PC1 and PC2 subdomains"/>
    <property type="match status" value="2"/>
</dbReference>
<reference evidence="2" key="1">
    <citation type="journal article" date="2020" name="mSystems">
        <title>Genome- and Community-Level Interaction Insights into Carbon Utilization and Element Cycling Functions of Hydrothermarchaeota in Hydrothermal Sediment.</title>
        <authorList>
            <person name="Zhou Z."/>
            <person name="Liu Y."/>
            <person name="Xu W."/>
            <person name="Pan J."/>
            <person name="Luo Z.H."/>
            <person name="Li M."/>
        </authorList>
    </citation>
    <scope>NUCLEOTIDE SEQUENCE [LARGE SCALE GENOMIC DNA]</scope>
    <source>
        <strain evidence="2">HyVt-493</strain>
    </source>
</reference>
<feature type="transmembrane region" description="Helical" evidence="1">
    <location>
        <begin position="863"/>
        <end position="882"/>
    </location>
</feature>
<protein>
    <submittedName>
        <fullName evidence="2">Efflux RND transporter permease subunit</fullName>
    </submittedName>
</protein>
<dbReference type="InterPro" id="IPR001036">
    <property type="entry name" value="Acrflvin-R"/>
</dbReference>
<dbReference type="PRINTS" id="PR00702">
    <property type="entry name" value="ACRIFLAVINRP"/>
</dbReference>
<proteinExistence type="predicted"/>
<feature type="transmembrane region" description="Helical" evidence="1">
    <location>
        <begin position="325"/>
        <end position="346"/>
    </location>
</feature>
<organism evidence="2">
    <name type="scientific">Leucothrix mucor</name>
    <dbReference type="NCBI Taxonomy" id="45248"/>
    <lineage>
        <taxon>Bacteria</taxon>
        <taxon>Pseudomonadati</taxon>
        <taxon>Pseudomonadota</taxon>
        <taxon>Gammaproteobacteria</taxon>
        <taxon>Thiotrichales</taxon>
        <taxon>Thiotrichaceae</taxon>
        <taxon>Leucothrix</taxon>
    </lineage>
</organism>
<dbReference type="GO" id="GO:0005886">
    <property type="term" value="C:plasma membrane"/>
    <property type="evidence" value="ECO:0007669"/>
    <property type="project" value="TreeGrafter"/>
</dbReference>
<keyword evidence="1" id="KW-0812">Transmembrane</keyword>
<keyword evidence="1" id="KW-1133">Transmembrane helix</keyword>
<dbReference type="InterPro" id="IPR027463">
    <property type="entry name" value="AcrB_DN_DC_subdom"/>
</dbReference>
<evidence type="ECO:0000256" key="1">
    <source>
        <dbReference type="SAM" id="Phobius"/>
    </source>
</evidence>
<sequence length="1054" mass="116354">MIRYFASHPTAANILMICIILLGLTSISSLNKETFPQLKSVYVGVNVPYPGASPSDVEEGICNRLEDATDGIVFLLEQRCAAQDNIGSLTLKMQEEGDLKQFKDDVQAAVDSISDFPIGVEDASVKELNRLDAVLILAIAADLPRAELKALADYYRQRLLKIPQIPIVEVIGFPQHEYSVRIKPEALRAYKLSIQDIANLIKAQSLDMPAGVLYARDNSYQIRVENLRRSKQELEDLVILNTATGGQLRLGELATIEDTFENTEKFSKINGVTAARILISKNKQDDTLTVYNAVQAFIKEENKKLPEGTRLIITRDAATVVEDRLNMLITNGWQGLVLATFVLFLFFSWRYTFWITIGLPVSFLGGFLLMSILGVSINMISMIALLMAIGILMDDAIVLSESIEAEYRTGKSPLQAALDGTQKVIRGVMSSFITSVILFGSLLFLKGTMGQIMSVLPVVLLSVLTISLFEAFLILPHHLRHSLEVHSERKRPRWRELFDTGFNGLRELVGKIADFSIRIRYLVVGGAIALLMISIGLMTSGVVKFKGFPNIEGNLLESRIIMPQGTPFKRTEEVVQSLLDSLTQSLKELPKEPDGKKLVKNVQIFYSENSDAHGQGAHLATISLDLLDAETRHTSLAELEHLWRKNTPLIADALSIQFKEPIFGPSGQAISIRLQGDDLNQLSKASWELQSWLKAYKGTFNIMDDLRLGKPQFIVSLLPGSLQSGIDAQQLSAQLRAAYQGVKVNNVYHGHEAYEVNVKMDSNPDSAIEDLEQLTLFSKKGEAMPLSAIAEIKEEREFSRVMRINHQRTITVSGDIDAKIANTSEIIKHTRENFLSKLKDKYPTISFGLEGEVKKDAETSGSILIGFVLGIIGVYLLLSLQFQNYKEPIVVLLNIPLALIGVIWGHLLMGLDMGLPSMIGFVAMAGVVINDSILLVEFVKIRSAEGMGLHQAAGQAVRDRFRAVFLTSITTVAGMVPMLSETSLQAQVLVPLVTSVVFGMLAATVLIILVLPASYAILEDLGFAKHAGKGRTKYTGFAPVEMQHQLAKAPFLYP</sequence>
<gene>
    <name evidence="2" type="ORF">ENJ51_10210</name>
</gene>
<accession>A0A7V2WVZ9</accession>
<feature type="transmembrane region" description="Helical" evidence="1">
    <location>
        <begin position="424"/>
        <end position="445"/>
    </location>
</feature>
<dbReference type="SUPFAM" id="SSF82866">
    <property type="entry name" value="Multidrug efflux transporter AcrB transmembrane domain"/>
    <property type="match status" value="2"/>
</dbReference>
<dbReference type="Gene3D" id="1.20.1640.10">
    <property type="entry name" value="Multidrug efflux transporter AcrB transmembrane domain"/>
    <property type="match status" value="2"/>
</dbReference>
<dbReference type="Gene3D" id="3.30.70.1430">
    <property type="entry name" value="Multidrug efflux transporter AcrB pore domain"/>
    <property type="match status" value="2"/>
</dbReference>